<comment type="pathway">
    <text evidence="3 6">Glycan biosynthesis; trehalose biosynthesis.</text>
</comment>
<reference evidence="8" key="1">
    <citation type="submission" date="2017-04" db="EMBL/GenBank/DDBJ databases">
        <title>Population genomics of picophytoplankton unveils novel chromosome hypervariability.</title>
        <authorList>
            <consortium name="DOE Joint Genome Institute"/>
            <person name="Blanc-Mathieu R."/>
            <person name="Krasovec M."/>
            <person name="Hebrard M."/>
            <person name="Yau S."/>
            <person name="Desgranges E."/>
            <person name="Martin J."/>
            <person name="Schackwitz W."/>
            <person name="Kuo A."/>
            <person name="Salin G."/>
            <person name="Donnadieu C."/>
            <person name="Desdevises Y."/>
            <person name="Sanchez-Ferandin S."/>
            <person name="Moreau H."/>
            <person name="Rivals E."/>
            <person name="Grigoriev I.V."/>
            <person name="Grimsley N."/>
            <person name="Eyre-Walker A."/>
            <person name="Piganeau G."/>
        </authorList>
    </citation>
    <scope>NUCLEOTIDE SEQUENCE [LARGE SCALE GENOMIC DNA]</scope>
    <source>
        <strain evidence="8">RCC 1115</strain>
    </source>
</reference>
<evidence type="ECO:0000256" key="2">
    <source>
        <dbReference type="ARBA" id="ARBA00001968"/>
    </source>
</evidence>
<evidence type="ECO:0000256" key="4">
    <source>
        <dbReference type="ARBA" id="ARBA00008770"/>
    </source>
</evidence>
<dbReference type="InterPro" id="IPR044651">
    <property type="entry name" value="OTSB-like"/>
</dbReference>
<dbReference type="InterPro" id="IPR023214">
    <property type="entry name" value="HAD_sf"/>
</dbReference>
<dbReference type="PANTHER" id="PTHR43768">
    <property type="entry name" value="TREHALOSE 6-PHOSPHATE PHOSPHATASE"/>
    <property type="match status" value="1"/>
</dbReference>
<evidence type="ECO:0000313" key="8">
    <source>
        <dbReference type="EMBL" id="OUS45803.1"/>
    </source>
</evidence>
<evidence type="ECO:0000256" key="1">
    <source>
        <dbReference type="ARBA" id="ARBA00000500"/>
    </source>
</evidence>
<evidence type="ECO:0000256" key="6">
    <source>
        <dbReference type="RuleBase" id="RU361117"/>
    </source>
</evidence>
<dbReference type="SUPFAM" id="SSF56784">
    <property type="entry name" value="HAD-like"/>
    <property type="match status" value="1"/>
</dbReference>
<dbReference type="EMBL" id="KZ155785">
    <property type="protein sequence ID" value="OUS45803.1"/>
    <property type="molecule type" value="Genomic_DNA"/>
</dbReference>
<evidence type="ECO:0000256" key="7">
    <source>
        <dbReference type="SAM" id="MobiDB-lite"/>
    </source>
</evidence>
<dbReference type="Proteomes" id="UP000195557">
    <property type="component" value="Unassembled WGS sequence"/>
</dbReference>
<dbReference type="EC" id="3.1.3.12" evidence="6"/>
<dbReference type="InterPro" id="IPR003337">
    <property type="entry name" value="Trehalose_PPase"/>
</dbReference>
<comment type="cofactor">
    <cofactor evidence="2 6">
        <name>a divalent metal cation</name>
        <dbReference type="ChEBI" id="CHEBI:60240"/>
    </cofactor>
</comment>
<accession>A0A1Y5ICL3</accession>
<comment type="similarity">
    <text evidence="4 6">Belongs to the trehalose phosphatase family.</text>
</comment>
<comment type="function">
    <text evidence="6">Removes the phosphate from trehalose 6-phosphate to produce free trehalose.</text>
</comment>
<dbReference type="AlphaFoldDB" id="A0A1Y5ICL3"/>
<proteinExistence type="inferred from homology"/>
<name>A0A1Y5ICL3_OSTTA</name>
<dbReference type="NCBIfam" id="TIGR01484">
    <property type="entry name" value="HAD-SF-IIB"/>
    <property type="match status" value="1"/>
</dbReference>
<dbReference type="UniPathway" id="UPA00299"/>
<dbReference type="Gene3D" id="3.30.70.1020">
    <property type="entry name" value="Trehalose-6-phosphate phosphatase related protein, domain 2"/>
    <property type="match status" value="1"/>
</dbReference>
<evidence type="ECO:0000256" key="3">
    <source>
        <dbReference type="ARBA" id="ARBA00005199"/>
    </source>
</evidence>
<dbReference type="Pfam" id="PF02358">
    <property type="entry name" value="Trehalose_PPase"/>
    <property type="match status" value="1"/>
</dbReference>
<protein>
    <recommendedName>
        <fullName evidence="6">Trehalose 6-phosphate phosphatase</fullName>
        <ecNumber evidence="6">3.1.3.12</ecNumber>
    </recommendedName>
</protein>
<feature type="region of interest" description="Disordered" evidence="7">
    <location>
        <begin position="1"/>
        <end position="33"/>
    </location>
</feature>
<keyword evidence="5 6" id="KW-0378">Hydrolase</keyword>
<sequence length="344" mass="38267">MSYKDIGRAGPLEIRTRGPPFGGLPQAQAGMKRSDSIGTIEKYWDDDAEWYEFHPNALAREGDGKFKELAMGKLLTVFLDYDGTLTPIVDEPDKAFMDDEVREAVRQCARRFPTAIISGRSRHKVSQFVQLEELYYAGSHGLDIAGPTRTSDGTPITATALAHQPAQWARDVMDRVTNDLIEKTRDIPGANIEHNMFCVSAHYRGVSDADRPRFQKIVDEIVASDECLIKHDGKMVWEVRPRVAWDKGKALSYLRDALIPDLAKKGFGSEEVFTVYVGDDVTDEDAFMEINEKLGDHLGVGVLVSHAPKVSAAKFSLRNTPEVLQFLTTLSKLADAGEVKTLPR</sequence>
<dbReference type="NCBIfam" id="TIGR00685">
    <property type="entry name" value="T6PP"/>
    <property type="match status" value="1"/>
</dbReference>
<dbReference type="InterPro" id="IPR036412">
    <property type="entry name" value="HAD-like_sf"/>
</dbReference>
<dbReference type="GO" id="GO:0005992">
    <property type="term" value="P:trehalose biosynthetic process"/>
    <property type="evidence" value="ECO:0007669"/>
    <property type="project" value="UniProtKB-UniPathway"/>
</dbReference>
<organism evidence="8">
    <name type="scientific">Ostreococcus tauri</name>
    <name type="common">Marine green alga</name>
    <dbReference type="NCBI Taxonomy" id="70448"/>
    <lineage>
        <taxon>Eukaryota</taxon>
        <taxon>Viridiplantae</taxon>
        <taxon>Chlorophyta</taxon>
        <taxon>Mamiellophyceae</taxon>
        <taxon>Mamiellales</taxon>
        <taxon>Bathycoccaceae</taxon>
        <taxon>Ostreococcus</taxon>
    </lineage>
</organism>
<dbReference type="eggNOG" id="KOG1050">
    <property type="taxonomic scope" value="Eukaryota"/>
</dbReference>
<comment type="catalytic activity">
    <reaction evidence="1 6">
        <text>alpha,alpha-trehalose 6-phosphate + H2O = alpha,alpha-trehalose + phosphate</text>
        <dbReference type="Rhea" id="RHEA:23420"/>
        <dbReference type="ChEBI" id="CHEBI:15377"/>
        <dbReference type="ChEBI" id="CHEBI:16551"/>
        <dbReference type="ChEBI" id="CHEBI:43474"/>
        <dbReference type="ChEBI" id="CHEBI:58429"/>
        <dbReference type="EC" id="3.1.3.12"/>
    </reaction>
</comment>
<dbReference type="InterPro" id="IPR006379">
    <property type="entry name" value="HAD-SF_hydro_IIB"/>
</dbReference>
<evidence type="ECO:0000256" key="5">
    <source>
        <dbReference type="ARBA" id="ARBA00022801"/>
    </source>
</evidence>
<gene>
    <name evidence="8" type="ORF">BE221DRAFT_11496</name>
</gene>
<dbReference type="PANTHER" id="PTHR43768:SF3">
    <property type="entry name" value="TREHALOSE 6-PHOSPHATE PHOSPHATASE"/>
    <property type="match status" value="1"/>
</dbReference>
<dbReference type="Gene3D" id="3.40.50.1000">
    <property type="entry name" value="HAD superfamily/HAD-like"/>
    <property type="match status" value="1"/>
</dbReference>
<dbReference type="GO" id="GO:0004805">
    <property type="term" value="F:trehalose-phosphatase activity"/>
    <property type="evidence" value="ECO:0007669"/>
    <property type="project" value="UniProtKB-EC"/>
</dbReference>